<dbReference type="EMBL" id="KZ679012">
    <property type="protein sequence ID" value="PSS17000.1"/>
    <property type="molecule type" value="Genomic_DNA"/>
</dbReference>
<dbReference type="OrthoDB" id="6513042at2759"/>
<dbReference type="InParanoid" id="A0A2T3B0S4"/>
<gene>
    <name evidence="5" type="ORF">M430DRAFT_122913</name>
</gene>
<feature type="domain" description="RDRP core" evidence="3">
    <location>
        <begin position="460"/>
        <end position="1054"/>
    </location>
</feature>
<evidence type="ECO:0000256" key="1">
    <source>
        <dbReference type="RuleBase" id="RU363098"/>
    </source>
</evidence>
<dbReference type="GO" id="GO:0003968">
    <property type="term" value="F:RNA-directed RNA polymerase activity"/>
    <property type="evidence" value="ECO:0007669"/>
    <property type="project" value="UniProtKB-KW"/>
</dbReference>
<keyword evidence="1" id="KW-0696">RNA-directed RNA polymerase</keyword>
<dbReference type="InterPro" id="IPR057596">
    <property type="entry name" value="RDRP_core"/>
</dbReference>
<dbReference type="CDD" id="cd00590">
    <property type="entry name" value="RRM_SF"/>
    <property type="match status" value="1"/>
</dbReference>
<accession>A0A2T3B0S4</accession>
<name>A0A2T3B0S4_AMORE</name>
<dbReference type="InterPro" id="IPR007855">
    <property type="entry name" value="RDRP"/>
</dbReference>
<comment type="catalytic activity">
    <reaction evidence="1">
        <text>RNA(n) + a ribonucleoside 5'-triphosphate = RNA(n+1) + diphosphate</text>
        <dbReference type="Rhea" id="RHEA:21248"/>
        <dbReference type="Rhea" id="RHEA-COMP:14527"/>
        <dbReference type="Rhea" id="RHEA-COMP:17342"/>
        <dbReference type="ChEBI" id="CHEBI:33019"/>
        <dbReference type="ChEBI" id="CHEBI:61557"/>
        <dbReference type="ChEBI" id="CHEBI:140395"/>
        <dbReference type="EC" id="2.7.7.48"/>
    </reaction>
</comment>
<dbReference type="EC" id="2.7.7.48" evidence="1"/>
<evidence type="ECO:0000313" key="5">
    <source>
        <dbReference type="EMBL" id="PSS17000.1"/>
    </source>
</evidence>
<keyword evidence="1" id="KW-0808">Transferase</keyword>
<keyword evidence="6" id="KW-1185">Reference proteome</keyword>
<feature type="region of interest" description="Disordered" evidence="2">
    <location>
        <begin position="1012"/>
        <end position="1034"/>
    </location>
</feature>
<feature type="domain" description="RdRP-like PH" evidence="4">
    <location>
        <begin position="162"/>
        <end position="330"/>
    </location>
</feature>
<dbReference type="GeneID" id="36569942"/>
<dbReference type="Proteomes" id="UP000241818">
    <property type="component" value="Unassembled WGS sequence"/>
</dbReference>
<dbReference type="PANTHER" id="PTHR23079:SF17">
    <property type="entry name" value="RNA-DEPENDENT RNA POLYMERASE"/>
    <property type="match status" value="1"/>
</dbReference>
<evidence type="ECO:0000259" key="4">
    <source>
        <dbReference type="Pfam" id="PF25358"/>
    </source>
</evidence>
<proteinExistence type="inferred from homology"/>
<evidence type="ECO:0000313" key="6">
    <source>
        <dbReference type="Proteomes" id="UP000241818"/>
    </source>
</evidence>
<feature type="compositionally biased region" description="Basic and acidic residues" evidence="2">
    <location>
        <begin position="1012"/>
        <end position="1025"/>
    </location>
</feature>
<dbReference type="InterPro" id="IPR057503">
    <property type="entry name" value="PH_RdRP"/>
</dbReference>
<dbReference type="Pfam" id="PF25358">
    <property type="entry name" value="PH_fung_RdRP"/>
    <property type="match status" value="1"/>
</dbReference>
<dbReference type="GO" id="GO:0031380">
    <property type="term" value="C:nuclear RNA-directed RNA polymerase complex"/>
    <property type="evidence" value="ECO:0007669"/>
    <property type="project" value="TreeGrafter"/>
</dbReference>
<comment type="similarity">
    <text evidence="1">Belongs to the RdRP family.</text>
</comment>
<sequence>MEVHVRNVPEQGTEKGLRNFLKPHLAKLSIRNVHCQKQRGKRFASLTFLNIEDGERFLAHHGQIKRPPYQGKNFSARAALSTVTNIPNNRTRVSTASNSTSAVNLVFLNQTIYCEKSNREANKYLLRVLEKEERDRQQVRVTDVPATPHDPQPRITKFVPITFHCSSASCGVWTYAKADLVYAPQVRWPAVNGVVKFGERTLILTFRSGQRIEFHYSGISNITMETGSVSSFIISMIQPPQFFESITDPLTQLMEQLNLQPPNLPQKRNGPDRHRLSSLGGEHEPISGICYVYRIVLAETDSYELEDRMHNLRKAHGLPFIIHRRTEIFYQLEPLATGFAKLQDTLSSLKIGFPFELKFQIQKLVQNNYLLPSVVIGLLPEITRMTERSPISVCISAIRKLFMQIPFPGTDIEAEQFQLESIVDLLRDNENYYNTEGVSLDEIGTKERSENVAIIHRVKITPSGTLLYGPEPENNNRVLRKYPHHHDYFLRVQFCDEDGQSVRFSSRVSLDRIFNGRFKKVLRDGIKIADRIYTFLGFSHSSLRAQTCWFMAPFFYENSLMIGQMLIHDLGDFSTIRSPAKCAARIGQTFSDTPIAVPIDPKVVVEVNDVEKNGRVFSDGVGTMSTSVMQAIWSKLSKGGGKPTCFQIRYAGAKGMISLDSRLQSDALVLRPSMIKFDGSNKTDIEICEGAWKPLPLYLNRQFIKILEDMGTEDSFFLDLQAREVERLRLVTESPFNASTFLKRQSVGEVIHLPWLINKLSSLNLNFRLDGFLRDVLEMALLVELRLLKHKTRIPVPEGWHLHGIMDETGFLEEGQIICIIKDESGAKKVFAGKDFIISRAPALHPGDVQVVDAVIPPKGSPLRNLHNCIIFSQKGYRDLPSQLSGGDLDGDRYYLIWDKKARPKRVFSPADYPRLDPIDIGRPITTEDMTDFFIQFMETDQLGRIAVLHRILADQKELGTLDPDCITLAEMHSTAVDFSKTGIPVDMSKLPKYVRWRPDFEAPGPHVTIEKKEGISMERTLPRDPDDDDDDEDFQRYRYYESDNILGKLYRAIDEREIFAEIQERSRADGRSQNSTVMYAVWEHVQRRCRLIQWEHKKEWARGIRDMYEECLLNIMTEYSEHPLRPLTELEAFIGNILGRTGAQTKHQRELSTSLKEQFDVDAAYFVNCIVRDGADYSDEALERSMACLAVSLEDDALAVARGSRERLQSFKYLAAAVCLREVERLPG</sequence>
<dbReference type="STRING" id="857342.A0A2T3B0S4"/>
<dbReference type="AlphaFoldDB" id="A0A2T3B0S4"/>
<dbReference type="PANTHER" id="PTHR23079">
    <property type="entry name" value="RNA-DEPENDENT RNA POLYMERASE"/>
    <property type="match status" value="1"/>
</dbReference>
<reference evidence="5 6" key="1">
    <citation type="journal article" date="2018" name="New Phytol.">
        <title>Comparative genomics and transcriptomics depict ericoid mycorrhizal fungi as versatile saprotrophs and plant mutualists.</title>
        <authorList>
            <person name="Martino E."/>
            <person name="Morin E."/>
            <person name="Grelet G.A."/>
            <person name="Kuo A."/>
            <person name="Kohler A."/>
            <person name="Daghino S."/>
            <person name="Barry K.W."/>
            <person name="Cichocki N."/>
            <person name="Clum A."/>
            <person name="Dockter R.B."/>
            <person name="Hainaut M."/>
            <person name="Kuo R.C."/>
            <person name="LaButti K."/>
            <person name="Lindahl B.D."/>
            <person name="Lindquist E.A."/>
            <person name="Lipzen A."/>
            <person name="Khouja H.R."/>
            <person name="Magnuson J."/>
            <person name="Murat C."/>
            <person name="Ohm R.A."/>
            <person name="Singer S.W."/>
            <person name="Spatafora J.W."/>
            <person name="Wang M."/>
            <person name="Veneault-Fourrey C."/>
            <person name="Henrissat B."/>
            <person name="Grigoriev I.V."/>
            <person name="Martin F.M."/>
            <person name="Perotto S."/>
        </authorList>
    </citation>
    <scope>NUCLEOTIDE SEQUENCE [LARGE SCALE GENOMIC DNA]</scope>
    <source>
        <strain evidence="5 6">ATCC 22711</strain>
    </source>
</reference>
<keyword evidence="1" id="KW-0548">Nucleotidyltransferase</keyword>
<dbReference type="GO" id="GO:0003723">
    <property type="term" value="F:RNA binding"/>
    <property type="evidence" value="ECO:0007669"/>
    <property type="project" value="UniProtKB-KW"/>
</dbReference>
<keyword evidence="1" id="KW-0694">RNA-binding</keyword>
<dbReference type="GO" id="GO:0030422">
    <property type="term" value="P:siRNA processing"/>
    <property type="evidence" value="ECO:0007669"/>
    <property type="project" value="TreeGrafter"/>
</dbReference>
<dbReference type="Pfam" id="PF05183">
    <property type="entry name" value="RdRP"/>
    <property type="match status" value="1"/>
</dbReference>
<organism evidence="5 6">
    <name type="scientific">Amorphotheca resinae ATCC 22711</name>
    <dbReference type="NCBI Taxonomy" id="857342"/>
    <lineage>
        <taxon>Eukaryota</taxon>
        <taxon>Fungi</taxon>
        <taxon>Dikarya</taxon>
        <taxon>Ascomycota</taxon>
        <taxon>Pezizomycotina</taxon>
        <taxon>Leotiomycetes</taxon>
        <taxon>Helotiales</taxon>
        <taxon>Amorphothecaceae</taxon>
        <taxon>Amorphotheca</taxon>
    </lineage>
</organism>
<evidence type="ECO:0000256" key="2">
    <source>
        <dbReference type="SAM" id="MobiDB-lite"/>
    </source>
</evidence>
<protein>
    <recommendedName>
        <fullName evidence="1">RNA-dependent RNA polymerase</fullName>
        <ecNumber evidence="1">2.7.7.48</ecNumber>
    </recommendedName>
</protein>
<dbReference type="RefSeq" id="XP_024720508.1">
    <property type="nucleotide sequence ID" value="XM_024861861.1"/>
</dbReference>
<evidence type="ECO:0000259" key="3">
    <source>
        <dbReference type="Pfam" id="PF05183"/>
    </source>
</evidence>